<keyword evidence="1" id="KW-0805">Transcription regulation</keyword>
<dbReference type="PROSITE" id="PS51063">
    <property type="entry name" value="HTH_CRP_2"/>
    <property type="match status" value="1"/>
</dbReference>
<dbReference type="GO" id="GO:0003700">
    <property type="term" value="F:DNA-binding transcription factor activity"/>
    <property type="evidence" value="ECO:0007669"/>
    <property type="project" value="TreeGrafter"/>
</dbReference>
<dbReference type="AlphaFoldDB" id="A0A4U0REK3"/>
<gene>
    <name evidence="7" type="ORF">FA743_00945</name>
</gene>
<evidence type="ECO:0000256" key="1">
    <source>
        <dbReference type="ARBA" id="ARBA00023015"/>
    </source>
</evidence>
<feature type="domain" description="Cyclic nucleotide-binding" evidence="5">
    <location>
        <begin position="71"/>
        <end position="166"/>
    </location>
</feature>
<dbReference type="InterPro" id="IPR018490">
    <property type="entry name" value="cNMP-bd_dom_sf"/>
</dbReference>
<evidence type="ECO:0000256" key="3">
    <source>
        <dbReference type="ARBA" id="ARBA00023163"/>
    </source>
</evidence>
<dbReference type="SUPFAM" id="SSF46785">
    <property type="entry name" value="Winged helix' DNA-binding domain"/>
    <property type="match status" value="1"/>
</dbReference>
<evidence type="ECO:0000259" key="6">
    <source>
        <dbReference type="PROSITE" id="PS51063"/>
    </source>
</evidence>
<dbReference type="InterPro" id="IPR050397">
    <property type="entry name" value="Env_Response_Regulators"/>
</dbReference>
<keyword evidence="2" id="KW-0238">DNA-binding</keyword>
<evidence type="ECO:0000313" key="7">
    <source>
        <dbReference type="EMBL" id="TJZ93873.1"/>
    </source>
</evidence>
<feature type="region of interest" description="Disordered" evidence="4">
    <location>
        <begin position="274"/>
        <end position="325"/>
    </location>
</feature>
<dbReference type="PANTHER" id="PTHR24567:SF26">
    <property type="entry name" value="REGULATORY PROTEIN YEIL"/>
    <property type="match status" value="1"/>
</dbReference>
<dbReference type="Gene3D" id="1.10.10.10">
    <property type="entry name" value="Winged helix-like DNA-binding domain superfamily/Winged helix DNA-binding domain"/>
    <property type="match status" value="1"/>
</dbReference>
<dbReference type="PROSITE" id="PS50042">
    <property type="entry name" value="CNMP_BINDING_3"/>
    <property type="match status" value="1"/>
</dbReference>
<dbReference type="GO" id="GO:0003677">
    <property type="term" value="F:DNA binding"/>
    <property type="evidence" value="ECO:0007669"/>
    <property type="project" value="UniProtKB-KW"/>
</dbReference>
<proteinExistence type="predicted"/>
<dbReference type="OrthoDB" id="5290098at2"/>
<evidence type="ECO:0000256" key="2">
    <source>
        <dbReference type="ARBA" id="ARBA00023125"/>
    </source>
</evidence>
<dbReference type="InterPro" id="IPR036388">
    <property type="entry name" value="WH-like_DNA-bd_sf"/>
</dbReference>
<dbReference type="InterPro" id="IPR000595">
    <property type="entry name" value="cNMP-bd_dom"/>
</dbReference>
<organism evidence="7 8">
    <name type="scientific">Paracoccus gahaiensis</name>
    <dbReference type="NCBI Taxonomy" id="1706839"/>
    <lineage>
        <taxon>Bacteria</taxon>
        <taxon>Pseudomonadati</taxon>
        <taxon>Pseudomonadota</taxon>
        <taxon>Alphaproteobacteria</taxon>
        <taxon>Rhodobacterales</taxon>
        <taxon>Paracoccaceae</taxon>
        <taxon>Paracoccus</taxon>
    </lineage>
</organism>
<accession>A0A4U0REK3</accession>
<dbReference type="EMBL" id="SUNI01000001">
    <property type="protein sequence ID" value="TJZ93873.1"/>
    <property type="molecule type" value="Genomic_DNA"/>
</dbReference>
<feature type="domain" description="HTH crp-type" evidence="6">
    <location>
        <begin position="204"/>
        <end position="269"/>
    </location>
</feature>
<evidence type="ECO:0000256" key="4">
    <source>
        <dbReference type="SAM" id="MobiDB-lite"/>
    </source>
</evidence>
<dbReference type="Pfam" id="PF13545">
    <property type="entry name" value="HTH_Crp_2"/>
    <property type="match status" value="1"/>
</dbReference>
<dbReference type="CDD" id="cd00038">
    <property type="entry name" value="CAP_ED"/>
    <property type="match status" value="1"/>
</dbReference>
<feature type="compositionally biased region" description="Gly residues" evidence="4">
    <location>
        <begin position="316"/>
        <end position="325"/>
    </location>
</feature>
<keyword evidence="3" id="KW-0804">Transcription</keyword>
<dbReference type="InterPro" id="IPR012318">
    <property type="entry name" value="HTH_CRP"/>
</dbReference>
<keyword evidence="8" id="KW-1185">Reference proteome</keyword>
<protein>
    <submittedName>
        <fullName evidence="7">Cyclic nucleotide-binding domain-containing protein</fullName>
    </submittedName>
</protein>
<dbReference type="SMART" id="SM00419">
    <property type="entry name" value="HTH_CRP"/>
    <property type="match status" value="1"/>
</dbReference>
<evidence type="ECO:0000313" key="8">
    <source>
        <dbReference type="Proteomes" id="UP000309747"/>
    </source>
</evidence>
<evidence type="ECO:0000259" key="5">
    <source>
        <dbReference type="PROSITE" id="PS50042"/>
    </source>
</evidence>
<dbReference type="GO" id="GO:0005829">
    <property type="term" value="C:cytosol"/>
    <property type="evidence" value="ECO:0007669"/>
    <property type="project" value="TreeGrafter"/>
</dbReference>
<dbReference type="InterPro" id="IPR036390">
    <property type="entry name" value="WH_DNA-bd_sf"/>
</dbReference>
<dbReference type="Gene3D" id="2.60.120.10">
    <property type="entry name" value="Jelly Rolls"/>
    <property type="match status" value="1"/>
</dbReference>
<dbReference type="SUPFAM" id="SSF51206">
    <property type="entry name" value="cAMP-binding domain-like"/>
    <property type="match status" value="1"/>
</dbReference>
<dbReference type="PANTHER" id="PTHR24567">
    <property type="entry name" value="CRP FAMILY TRANSCRIPTIONAL REGULATORY PROTEIN"/>
    <property type="match status" value="1"/>
</dbReference>
<feature type="compositionally biased region" description="Low complexity" evidence="4">
    <location>
        <begin position="289"/>
        <end position="298"/>
    </location>
</feature>
<name>A0A4U0REK3_9RHOB</name>
<dbReference type="Proteomes" id="UP000309747">
    <property type="component" value="Unassembled WGS sequence"/>
</dbReference>
<sequence>MTPSRRRPAPMIRAIFAARRETSRQVSWLECIIDKSVSGEGVLDMQPPQRESGSGNGTEWLSVLIAAQPSLIAGMTLDAMAAMLDEAQILHLRRPRQVLRQGETARKGYLILRGRIEVSFIDTDGNRVLAHLAGPGEALGEVEQFSGRTCAASCTTLPETTVMVFDANLILRHLPAPLLLRNLAGIFHDRLVRDTRQRSVALFYAAEDRVRIHLLSLTSVAAPEVRLSQTELAGFAGCSRQTVNKTLSALRAEGIVQMGRGAIRVLDRARLEGTRPQTVKGLPDEDLRSVPPGSGRPSAPGPVPSDPVMADPGRPHGAGPGMPKA</sequence>
<dbReference type="InterPro" id="IPR014710">
    <property type="entry name" value="RmlC-like_jellyroll"/>
</dbReference>
<dbReference type="SMART" id="SM00100">
    <property type="entry name" value="cNMP"/>
    <property type="match status" value="1"/>
</dbReference>
<reference evidence="7 8" key="1">
    <citation type="submission" date="2019-04" db="EMBL/GenBank/DDBJ databases">
        <authorList>
            <person name="Li J."/>
        </authorList>
    </citation>
    <scope>NUCLEOTIDE SEQUENCE [LARGE SCALE GENOMIC DNA]</scope>
    <source>
        <strain evidence="7 8">KCTC 42687</strain>
    </source>
</reference>
<dbReference type="Pfam" id="PF00027">
    <property type="entry name" value="cNMP_binding"/>
    <property type="match status" value="1"/>
</dbReference>
<comment type="caution">
    <text evidence="7">The sequence shown here is derived from an EMBL/GenBank/DDBJ whole genome shotgun (WGS) entry which is preliminary data.</text>
</comment>